<evidence type="ECO:0000313" key="2">
    <source>
        <dbReference type="Proteomes" id="UP000070175"/>
    </source>
</evidence>
<reference evidence="1 2" key="1">
    <citation type="journal article" date="2016" name="Sci. Rep.">
        <title>Metabolic traits of an uncultured archaeal lineage -MSBL1- from brine pools of the Red Sea.</title>
        <authorList>
            <person name="Mwirichia R."/>
            <person name="Alam I."/>
            <person name="Rashid M."/>
            <person name="Vinu M."/>
            <person name="Ba-Alawi W."/>
            <person name="Anthony Kamau A."/>
            <person name="Kamanda Ngugi D."/>
            <person name="Goker M."/>
            <person name="Klenk H.P."/>
            <person name="Bajic V."/>
            <person name="Stingl U."/>
        </authorList>
    </citation>
    <scope>NUCLEOTIDE SEQUENCE [LARGE SCALE GENOMIC DNA]</scope>
    <source>
        <strain evidence="1">SCGC-AAA382N08</strain>
    </source>
</reference>
<comment type="caution">
    <text evidence="1">The sequence shown here is derived from an EMBL/GenBank/DDBJ whole genome shotgun (WGS) entry which is preliminary data.</text>
</comment>
<dbReference type="AlphaFoldDB" id="A0A133VPL1"/>
<keyword evidence="2" id="KW-1185">Reference proteome</keyword>
<protein>
    <submittedName>
        <fullName evidence="1">Uncharacterized protein</fullName>
    </submittedName>
</protein>
<dbReference type="Pfam" id="PF24175">
    <property type="entry name" value="SU10_adaptor"/>
    <property type="match status" value="1"/>
</dbReference>
<dbReference type="InterPro" id="IPR056209">
    <property type="entry name" value="SU10_adaptor"/>
</dbReference>
<organism evidence="1 2">
    <name type="scientific">candidate division MSBL1 archaeon SCGC-AAA382N08</name>
    <dbReference type="NCBI Taxonomy" id="1698285"/>
    <lineage>
        <taxon>Archaea</taxon>
        <taxon>Methanobacteriati</taxon>
        <taxon>Methanobacteriota</taxon>
        <taxon>candidate division MSBL1</taxon>
    </lineage>
</organism>
<name>A0A133VPL1_9EURY</name>
<dbReference type="EMBL" id="LHYJ01000018">
    <property type="protein sequence ID" value="KXB08341.1"/>
    <property type="molecule type" value="Genomic_DNA"/>
</dbReference>
<evidence type="ECO:0000313" key="1">
    <source>
        <dbReference type="EMBL" id="KXB08341.1"/>
    </source>
</evidence>
<sequence>MLILEADNRTILDESSFSYLSNNITSGVTSLTMASTLGLSSNDYLLLEHLGEEKAEIVQISSGAVDDDHNITLNSATATTFSHSETTRVNKILYNQVKFYRTTDDTFASTNVLGTITIAPQSYYTSYQDATNDTGFGWFRFYNSTTTTFSAPSNAIPYGDFAPNAAQKIIERFFSSLNNEEAKLISFDDAFSYLSEGYSVLYNELNLVNPEYTVSQPKSYTIVSEQEEYDLPNDFSQVSSITIGDSGRSMEYILISGKENYDGLTKYYLRGNKIGFAPIPSAGTTIKMYYNSVPTEITSYYDKINVPSNLFYCLQDFMLYRAAPKLQRGNGSVYYTMFQKGIQNMKLNSIKRSGNKDSWGIAPNAMV</sequence>
<accession>A0A133VPL1</accession>
<proteinExistence type="predicted"/>
<dbReference type="Proteomes" id="UP000070175">
    <property type="component" value="Unassembled WGS sequence"/>
</dbReference>
<gene>
    <name evidence="1" type="ORF">AKJ56_01500</name>
</gene>